<dbReference type="SMART" id="SM00823">
    <property type="entry name" value="PKS_PP"/>
    <property type="match status" value="1"/>
</dbReference>
<dbReference type="Gene3D" id="3.30.559.30">
    <property type="entry name" value="Nonribosomal peptide synthetase, condensation domain"/>
    <property type="match status" value="1"/>
</dbReference>
<dbReference type="InterPro" id="IPR045851">
    <property type="entry name" value="AMP-bd_C_sf"/>
</dbReference>
<comment type="caution">
    <text evidence="5">The sequence shown here is derived from an EMBL/GenBank/DDBJ whole genome shotgun (WGS) entry which is preliminary data.</text>
</comment>
<evidence type="ECO:0000256" key="3">
    <source>
        <dbReference type="ARBA" id="ARBA00022553"/>
    </source>
</evidence>
<dbReference type="EMBL" id="BONZ01000083">
    <property type="protein sequence ID" value="GIH19614.1"/>
    <property type="molecule type" value="Genomic_DNA"/>
</dbReference>
<dbReference type="Gene3D" id="3.40.50.12780">
    <property type="entry name" value="N-terminal domain of ligase-like"/>
    <property type="match status" value="1"/>
</dbReference>
<dbReference type="Pfam" id="PF00550">
    <property type="entry name" value="PP-binding"/>
    <property type="match status" value="1"/>
</dbReference>
<proteinExistence type="predicted"/>
<feature type="domain" description="Carrier" evidence="4">
    <location>
        <begin position="964"/>
        <end position="1039"/>
    </location>
</feature>
<dbReference type="GO" id="GO:0043041">
    <property type="term" value="P:amino acid activation for nonribosomal peptide biosynthetic process"/>
    <property type="evidence" value="ECO:0007669"/>
    <property type="project" value="TreeGrafter"/>
</dbReference>
<dbReference type="CDD" id="cd05930">
    <property type="entry name" value="A_NRPS"/>
    <property type="match status" value="1"/>
</dbReference>
<dbReference type="Pfam" id="PF00501">
    <property type="entry name" value="AMP-binding"/>
    <property type="match status" value="1"/>
</dbReference>
<name>A0A8J3VV66_9ACTN</name>
<dbReference type="Pfam" id="PF13193">
    <property type="entry name" value="AMP-binding_C"/>
    <property type="match status" value="1"/>
</dbReference>
<gene>
    <name evidence="5" type="ORF">Raf01_77860</name>
</gene>
<evidence type="ECO:0000259" key="4">
    <source>
        <dbReference type="PROSITE" id="PS50075"/>
    </source>
</evidence>
<dbReference type="InterPro" id="IPR000873">
    <property type="entry name" value="AMP-dep_synth/lig_dom"/>
</dbReference>
<evidence type="ECO:0000256" key="2">
    <source>
        <dbReference type="ARBA" id="ARBA00022450"/>
    </source>
</evidence>
<dbReference type="GO" id="GO:0047527">
    <property type="term" value="F:2,3-dihydroxybenzoate-serine ligase activity"/>
    <property type="evidence" value="ECO:0007669"/>
    <property type="project" value="TreeGrafter"/>
</dbReference>
<dbReference type="SUPFAM" id="SSF47336">
    <property type="entry name" value="ACP-like"/>
    <property type="match status" value="1"/>
</dbReference>
<dbReference type="GO" id="GO:0008610">
    <property type="term" value="P:lipid biosynthetic process"/>
    <property type="evidence" value="ECO:0007669"/>
    <property type="project" value="UniProtKB-ARBA"/>
</dbReference>
<dbReference type="SUPFAM" id="SSF52777">
    <property type="entry name" value="CoA-dependent acyltransferases"/>
    <property type="match status" value="2"/>
</dbReference>
<sequence length="1045" mass="111369">MADARWSLLAAEAPVRPLGRREYAFWILSQLAPDSAVSNLTIAFRTGRALRWWPLHAAANHLLYRHPGLRTRFPQEAGVPVRHVSAATDTQVQVDVLPVAEADLPARVEELARRPFDLASDLPVRVTALTIDTGGSAVVLTTHHIVSDAVSLMILVRELAAAYDGFAADGRVPAELSAALPLREEPAAPAGDLQFWVEHLCGATPRAMELPWARPGPARPTFAGSTVMTTMSPDAVAALRTLRRDLRVTENLVLLSAFYLLLLRHGAGPDMVVGVPVTVRRDPGDATVGFGVSTLPLRVRLDRDSGFRQLTRQVRDAFLAGIAHSGASVEAILVELGHRSADWRAPLFRHLYNYRPWDESDVRVGGERPTFLDIPRGDSRLDIELTVIGGSSAPALLANYSTEIHDEADVRAMLARLERLVIAAAGDVDRPVGTLDARCAAERAVLERANDTAVPDGPAGTVFDHVHRVAREDPDAVAVVAESGQRSYAELVSAAEGFTQRLRAAGVRPGDIVGLALGRTPGMVAAILGIWGAGASYLPLDPAQPAVRLAFQVDDADARVIVVPGADPAWAAGRTVLTWADFASPTGAASPVAEPPSGDAPAYVIYTSGSTGRPKGVAVSHTNLANVVTGFARRLATTARSAVLWSTTVTFDISALELFLPLASGGRVVIADPTGPARGRELAELIDKHDVAVVQGTPTLWRAVLPELGGALRGRIVLCGGEPLAADLAAALLRTGCRLFNAYGPTETTIWSTVAEVTGEPVDPVPVGTPVANTSVFVADAYGEELPCGVPGELCIAGTGVSLGYLRRPGLTAERFGTDPVRGRFYRTGDVARWRHDGVLEVLGRTDRQVKLRGHRIELGEVESVLREHEQVTDAAALVSGDGHGEPALRVFVRAAPGAPVSDLPDRLWQYLRQRLPDYGLPSGIDIVAEFPTTANGKLDYHALGAMVPAGRGAARPAPAAEPAGDLDLTRRLVRLWREALARPDLDADDNFFLQGGHSLLAERLVGRVSQLSGRVVSVRAIFDHPTARGLATFLAARGGDDARR</sequence>
<dbReference type="InterPro" id="IPR036736">
    <property type="entry name" value="ACP-like_sf"/>
</dbReference>
<dbReference type="GO" id="GO:0009239">
    <property type="term" value="P:enterobactin biosynthetic process"/>
    <property type="evidence" value="ECO:0007669"/>
    <property type="project" value="TreeGrafter"/>
</dbReference>
<dbReference type="Gene3D" id="3.30.300.30">
    <property type="match status" value="1"/>
</dbReference>
<dbReference type="PANTHER" id="PTHR45527:SF1">
    <property type="entry name" value="FATTY ACID SYNTHASE"/>
    <property type="match status" value="1"/>
</dbReference>
<dbReference type="InterPro" id="IPR010071">
    <property type="entry name" value="AA_adenyl_dom"/>
</dbReference>
<dbReference type="Gene3D" id="1.10.1200.10">
    <property type="entry name" value="ACP-like"/>
    <property type="match status" value="1"/>
</dbReference>
<evidence type="ECO:0000256" key="1">
    <source>
        <dbReference type="ARBA" id="ARBA00001957"/>
    </source>
</evidence>
<dbReference type="NCBIfam" id="TIGR01733">
    <property type="entry name" value="AA-adenyl-dom"/>
    <property type="match status" value="1"/>
</dbReference>
<dbReference type="InterPro" id="IPR023213">
    <property type="entry name" value="CAT-like_dom_sf"/>
</dbReference>
<dbReference type="InterPro" id="IPR025110">
    <property type="entry name" value="AMP-bd_C"/>
</dbReference>
<evidence type="ECO:0000313" key="5">
    <source>
        <dbReference type="EMBL" id="GIH19614.1"/>
    </source>
</evidence>
<dbReference type="RefSeq" id="WP_203923067.1">
    <property type="nucleotide sequence ID" value="NZ_BONZ01000083.1"/>
</dbReference>
<organism evidence="5 6">
    <name type="scientific">Rugosimonospora africana</name>
    <dbReference type="NCBI Taxonomy" id="556532"/>
    <lineage>
        <taxon>Bacteria</taxon>
        <taxon>Bacillati</taxon>
        <taxon>Actinomycetota</taxon>
        <taxon>Actinomycetes</taxon>
        <taxon>Micromonosporales</taxon>
        <taxon>Micromonosporaceae</taxon>
        <taxon>Rugosimonospora</taxon>
    </lineage>
</organism>
<dbReference type="InterPro" id="IPR020845">
    <property type="entry name" value="AMP-binding_CS"/>
</dbReference>
<dbReference type="AlphaFoldDB" id="A0A8J3VV66"/>
<dbReference type="PANTHER" id="PTHR45527">
    <property type="entry name" value="NONRIBOSOMAL PEPTIDE SYNTHETASE"/>
    <property type="match status" value="1"/>
</dbReference>
<dbReference type="Pfam" id="PF00668">
    <property type="entry name" value="Condensation"/>
    <property type="match status" value="1"/>
</dbReference>
<dbReference type="InterPro" id="IPR009081">
    <property type="entry name" value="PP-bd_ACP"/>
</dbReference>
<keyword evidence="3" id="KW-0597">Phosphoprotein</keyword>
<reference evidence="5" key="1">
    <citation type="submission" date="2021-01" db="EMBL/GenBank/DDBJ databases">
        <title>Whole genome shotgun sequence of Rugosimonospora africana NBRC 104875.</title>
        <authorList>
            <person name="Komaki H."/>
            <person name="Tamura T."/>
        </authorList>
    </citation>
    <scope>NUCLEOTIDE SEQUENCE</scope>
    <source>
        <strain evidence="5">NBRC 104875</strain>
    </source>
</reference>
<dbReference type="InterPro" id="IPR001242">
    <property type="entry name" value="Condensation_dom"/>
</dbReference>
<keyword evidence="2" id="KW-0596">Phosphopantetheine</keyword>
<keyword evidence="6" id="KW-1185">Reference proteome</keyword>
<dbReference type="InterPro" id="IPR020806">
    <property type="entry name" value="PKS_PP-bd"/>
</dbReference>
<dbReference type="PROSITE" id="PS50075">
    <property type="entry name" value="CARRIER"/>
    <property type="match status" value="1"/>
</dbReference>
<dbReference type="InterPro" id="IPR042099">
    <property type="entry name" value="ANL_N_sf"/>
</dbReference>
<dbReference type="Proteomes" id="UP000642748">
    <property type="component" value="Unassembled WGS sequence"/>
</dbReference>
<dbReference type="GO" id="GO:0031177">
    <property type="term" value="F:phosphopantetheine binding"/>
    <property type="evidence" value="ECO:0007669"/>
    <property type="project" value="InterPro"/>
</dbReference>
<comment type="cofactor">
    <cofactor evidence="1">
        <name>pantetheine 4'-phosphate</name>
        <dbReference type="ChEBI" id="CHEBI:47942"/>
    </cofactor>
</comment>
<evidence type="ECO:0000313" key="6">
    <source>
        <dbReference type="Proteomes" id="UP000642748"/>
    </source>
</evidence>
<dbReference type="Gene3D" id="3.30.559.10">
    <property type="entry name" value="Chloramphenicol acetyltransferase-like domain"/>
    <property type="match status" value="1"/>
</dbReference>
<accession>A0A8J3VV66</accession>
<dbReference type="SUPFAM" id="SSF56801">
    <property type="entry name" value="Acetyl-CoA synthetase-like"/>
    <property type="match status" value="1"/>
</dbReference>
<protein>
    <recommendedName>
        <fullName evidence="4">Carrier domain-containing protein</fullName>
    </recommendedName>
</protein>
<dbReference type="GO" id="GO:0009366">
    <property type="term" value="C:enterobactin synthetase complex"/>
    <property type="evidence" value="ECO:0007669"/>
    <property type="project" value="TreeGrafter"/>
</dbReference>
<dbReference type="PROSITE" id="PS00455">
    <property type="entry name" value="AMP_BINDING"/>
    <property type="match status" value="1"/>
</dbReference>
<dbReference type="GO" id="GO:0005829">
    <property type="term" value="C:cytosol"/>
    <property type="evidence" value="ECO:0007669"/>
    <property type="project" value="TreeGrafter"/>
</dbReference>